<dbReference type="STRING" id="888741.HMPREF9098_2163"/>
<name>F0F228_9NEIS</name>
<dbReference type="InterPro" id="IPR012337">
    <property type="entry name" value="RNaseH-like_sf"/>
</dbReference>
<evidence type="ECO:0000313" key="3">
    <source>
        <dbReference type="EMBL" id="EGC16328.1"/>
    </source>
</evidence>
<reference evidence="3 4" key="1">
    <citation type="submission" date="2011-01" db="EMBL/GenBank/DDBJ databases">
        <authorList>
            <person name="Muzny D."/>
            <person name="Qin X."/>
            <person name="Deng J."/>
            <person name="Jiang H."/>
            <person name="Liu Y."/>
            <person name="Qu J."/>
            <person name="Song X.-Z."/>
            <person name="Zhang L."/>
            <person name="Thornton R."/>
            <person name="Coyle M."/>
            <person name="Francisco L."/>
            <person name="Jackson L."/>
            <person name="Javaid M."/>
            <person name="Korchina V."/>
            <person name="Kovar C."/>
            <person name="Mata R."/>
            <person name="Mathew T."/>
            <person name="Ngo R."/>
            <person name="Nguyen L."/>
            <person name="Nguyen N."/>
            <person name="Okwuonu G."/>
            <person name="Ongeri F."/>
            <person name="Pham C."/>
            <person name="Simmons D."/>
            <person name="Wilczek-Boney K."/>
            <person name="Hale W."/>
            <person name="Jakkamsetti A."/>
            <person name="Pham P."/>
            <person name="Ruth R."/>
            <person name="San Lucas F."/>
            <person name="Warren J."/>
            <person name="Zhang J."/>
            <person name="Zhao Z."/>
            <person name="Zhou C."/>
            <person name="Zhu D."/>
            <person name="Lee S."/>
            <person name="Bess C."/>
            <person name="Blankenburg K."/>
            <person name="Forbes L."/>
            <person name="Fu Q."/>
            <person name="Gubbala S."/>
            <person name="Hirani K."/>
            <person name="Jayaseelan J.C."/>
            <person name="Lara F."/>
            <person name="Munidasa M."/>
            <person name="Palculict T."/>
            <person name="Patil S."/>
            <person name="Pu L.-L."/>
            <person name="Saada N."/>
            <person name="Tang L."/>
            <person name="Weissenberger G."/>
            <person name="Zhu Y."/>
            <person name="Hemphill L."/>
            <person name="Shang Y."/>
            <person name="Youmans B."/>
            <person name="Ayvaz T."/>
            <person name="Ross M."/>
            <person name="Santibanez J."/>
            <person name="Aqrawi P."/>
            <person name="Gross S."/>
            <person name="Joshi V."/>
            <person name="Fowler G."/>
            <person name="Nazareth L."/>
            <person name="Reid J."/>
            <person name="Worley K."/>
            <person name="Petrosino J."/>
            <person name="Highlander S."/>
            <person name="Gibbs R."/>
        </authorList>
    </citation>
    <scope>NUCLEOTIDE SEQUENCE [LARGE SCALE GENOMIC DNA]</scope>
    <source>
        <strain evidence="3 4">ATCC 33394</strain>
    </source>
</reference>
<dbReference type="EMBL" id="AEWV01000042">
    <property type="protein sequence ID" value="EGC16328.1"/>
    <property type="molecule type" value="Genomic_DNA"/>
</dbReference>
<dbReference type="AlphaFoldDB" id="F0F228"/>
<organism evidence="3 4">
    <name type="scientific">Kingella denitrificans ATCC 33394</name>
    <dbReference type="NCBI Taxonomy" id="888741"/>
    <lineage>
        <taxon>Bacteria</taxon>
        <taxon>Pseudomonadati</taxon>
        <taxon>Pseudomonadota</taxon>
        <taxon>Betaproteobacteria</taxon>
        <taxon>Neisseriales</taxon>
        <taxon>Neisseriaceae</taxon>
        <taxon>Kingella</taxon>
    </lineage>
</organism>
<dbReference type="InterPro" id="IPR036397">
    <property type="entry name" value="RNaseH_sf"/>
</dbReference>
<accession>F0F228</accession>
<evidence type="ECO:0000259" key="2">
    <source>
        <dbReference type="Pfam" id="PF10108"/>
    </source>
</evidence>
<dbReference type="GO" id="GO:0003676">
    <property type="term" value="F:nucleic acid binding"/>
    <property type="evidence" value="ECO:0007669"/>
    <property type="project" value="InterPro"/>
</dbReference>
<keyword evidence="4" id="KW-1185">Reference proteome</keyword>
<sequence length="277" mass="31968">MPKLHISFLTRRTMTPILVFDIETIPDVRAVRLLHSLPDSVSDDEVVEFAAQQRRAKTGSDFMPHHLQQVVAISCCLRWNDKVHIGTLGKPDSGEAEMVGEFFRLIGKYTPQLVSWNGGGFDLPVLHYRALIHGVQAARYWNMGEGDFADSKDFKFNHYLARYQQRHCDLMDLLALYSGRANAPLDELAKMCGFPGKLGMDGSQVWQAYRDGQIQSIRDYCETDVANTYLVYQRFGLMNGRLSREEYENELELLREHLYAQAEEKPHWDEFLESWDE</sequence>
<keyword evidence="1" id="KW-0175">Coiled coil</keyword>
<protein>
    <recommendedName>
        <fullName evidence="2">Predicted 3'-5' exonuclease PolB-like domain-containing protein</fullName>
    </recommendedName>
</protein>
<dbReference type="Gene3D" id="3.30.420.10">
    <property type="entry name" value="Ribonuclease H-like superfamily/Ribonuclease H"/>
    <property type="match status" value="1"/>
</dbReference>
<dbReference type="InterPro" id="IPR019288">
    <property type="entry name" value="3'-5'_exonuclease_PolB-like"/>
</dbReference>
<dbReference type="SUPFAM" id="SSF53098">
    <property type="entry name" value="Ribonuclease H-like"/>
    <property type="match status" value="1"/>
</dbReference>
<dbReference type="CDD" id="cd05782">
    <property type="entry name" value="DNA_polB_like1_exo"/>
    <property type="match status" value="1"/>
</dbReference>
<feature type="domain" description="Predicted 3'-5' exonuclease PolB-like" evidence="2">
    <location>
        <begin position="60"/>
        <end position="275"/>
    </location>
</feature>
<dbReference type="Pfam" id="PF10108">
    <property type="entry name" value="DNA_pol_B_exo2"/>
    <property type="match status" value="1"/>
</dbReference>
<evidence type="ECO:0000256" key="1">
    <source>
        <dbReference type="SAM" id="Coils"/>
    </source>
</evidence>
<dbReference type="Proteomes" id="UP000004088">
    <property type="component" value="Unassembled WGS sequence"/>
</dbReference>
<feature type="coiled-coil region" evidence="1">
    <location>
        <begin position="237"/>
        <end position="264"/>
    </location>
</feature>
<comment type="caution">
    <text evidence="3">The sequence shown here is derived from an EMBL/GenBank/DDBJ whole genome shotgun (WGS) entry which is preliminary data.</text>
</comment>
<gene>
    <name evidence="3" type="ORF">HMPREF9098_2163</name>
</gene>
<evidence type="ECO:0000313" key="4">
    <source>
        <dbReference type="Proteomes" id="UP000004088"/>
    </source>
</evidence>
<dbReference type="HOGENOM" id="CLU_069554_1_0_4"/>
<proteinExistence type="predicted"/>